<feature type="region of interest" description="Disordered" evidence="1">
    <location>
        <begin position="1"/>
        <end position="162"/>
    </location>
</feature>
<dbReference type="AlphaFoldDB" id="A0A9P8SEF7"/>
<dbReference type="RefSeq" id="XP_044717306.1">
    <property type="nucleotide sequence ID" value="XM_044867285.1"/>
</dbReference>
<keyword evidence="3" id="KW-1185">Reference proteome</keyword>
<evidence type="ECO:0000256" key="1">
    <source>
        <dbReference type="SAM" id="MobiDB-lite"/>
    </source>
</evidence>
<name>A0A9P8SEF7_9HYPO</name>
<dbReference type="Proteomes" id="UP000824596">
    <property type="component" value="Unassembled WGS sequence"/>
</dbReference>
<gene>
    <name evidence="2" type="ORF">HRG_08814</name>
</gene>
<dbReference type="GeneID" id="68357943"/>
<evidence type="ECO:0000313" key="2">
    <source>
        <dbReference type="EMBL" id="KAH0959793.1"/>
    </source>
</evidence>
<reference evidence="2" key="1">
    <citation type="submission" date="2021-09" db="EMBL/GenBank/DDBJ databases">
        <title>A high-quality genome of the endoparasitic fungus Hirsutella rhossiliensis with a comparison of Hirsutella genomes reveals transposable elements contributing to genome size variation.</title>
        <authorList>
            <person name="Lin R."/>
            <person name="Jiao Y."/>
            <person name="Sun X."/>
            <person name="Ling J."/>
            <person name="Xie B."/>
            <person name="Cheng X."/>
        </authorList>
    </citation>
    <scope>NUCLEOTIDE SEQUENCE</scope>
    <source>
        <strain evidence="2">HR02</strain>
    </source>
</reference>
<organism evidence="2 3">
    <name type="scientific">Hirsutella rhossiliensis</name>
    <dbReference type="NCBI Taxonomy" id="111463"/>
    <lineage>
        <taxon>Eukaryota</taxon>
        <taxon>Fungi</taxon>
        <taxon>Dikarya</taxon>
        <taxon>Ascomycota</taxon>
        <taxon>Pezizomycotina</taxon>
        <taxon>Sordariomycetes</taxon>
        <taxon>Hypocreomycetidae</taxon>
        <taxon>Hypocreales</taxon>
        <taxon>Ophiocordycipitaceae</taxon>
        <taxon>Hirsutella</taxon>
    </lineage>
</organism>
<evidence type="ECO:0000313" key="3">
    <source>
        <dbReference type="Proteomes" id="UP000824596"/>
    </source>
</evidence>
<feature type="compositionally biased region" description="Low complexity" evidence="1">
    <location>
        <begin position="15"/>
        <end position="26"/>
    </location>
</feature>
<comment type="caution">
    <text evidence="2">The sequence shown here is derived from an EMBL/GenBank/DDBJ whole genome shotgun (WGS) entry which is preliminary data.</text>
</comment>
<sequence>MKPANGRVQSGAGDRASPAPEARAAPYTGPEIRPITAAPALGRGASRREQEEASGGASEARRGRPPGLGKWRISAGRVAPRDIQPQPTPSAAATAAAYTEGGGHWLPLGGPSAVSASGKASAHREKSGLCRRRRPPGLAAADEKFGRSTGHSAPADMEGRRSFTAVERDRFGYSLGRKQGGSAGYLAPADMEGRRAFAAVERD</sequence>
<protein>
    <submittedName>
        <fullName evidence="2">Uncharacterized protein</fullName>
    </submittedName>
</protein>
<proteinExistence type="predicted"/>
<accession>A0A9P8SEF7</accession>
<dbReference type="EMBL" id="JAIZPD010000011">
    <property type="protein sequence ID" value="KAH0959793.1"/>
    <property type="molecule type" value="Genomic_DNA"/>
</dbReference>